<dbReference type="SUPFAM" id="SSF53300">
    <property type="entry name" value="vWA-like"/>
    <property type="match status" value="1"/>
</dbReference>
<feature type="signal peptide" evidence="1">
    <location>
        <begin position="1"/>
        <end position="20"/>
    </location>
</feature>
<dbReference type="SMART" id="SM00327">
    <property type="entry name" value="VWA"/>
    <property type="match status" value="1"/>
</dbReference>
<protein>
    <recommendedName>
        <fullName evidence="2">VWFA domain-containing protein</fullName>
    </recommendedName>
</protein>
<dbReference type="OrthoDB" id="6132730at2759"/>
<dbReference type="PANTHER" id="PTHR24020:SF20">
    <property type="entry name" value="PH DOMAIN-CONTAINING PROTEIN"/>
    <property type="match status" value="1"/>
</dbReference>
<proteinExistence type="predicted"/>
<name>A0A913WXV4_EXADI</name>
<accession>A0A913WXV4</accession>
<dbReference type="OMA" id="MTIATNE"/>
<feature type="chain" id="PRO_5037838503" description="VWFA domain-containing protein" evidence="1">
    <location>
        <begin position="21"/>
        <end position="241"/>
    </location>
</feature>
<dbReference type="PRINTS" id="PR00453">
    <property type="entry name" value="VWFADOMAIN"/>
</dbReference>
<dbReference type="Gene3D" id="3.40.50.410">
    <property type="entry name" value="von Willebrand factor, type A domain"/>
    <property type="match status" value="1"/>
</dbReference>
<organism evidence="3 4">
    <name type="scientific">Exaiptasia diaphana</name>
    <name type="common">Tropical sea anemone</name>
    <name type="synonym">Aiptasia pulchella</name>
    <dbReference type="NCBI Taxonomy" id="2652724"/>
    <lineage>
        <taxon>Eukaryota</taxon>
        <taxon>Metazoa</taxon>
        <taxon>Cnidaria</taxon>
        <taxon>Anthozoa</taxon>
        <taxon>Hexacorallia</taxon>
        <taxon>Actiniaria</taxon>
        <taxon>Aiptasiidae</taxon>
        <taxon>Exaiptasia</taxon>
    </lineage>
</organism>
<evidence type="ECO:0000313" key="4">
    <source>
        <dbReference type="Proteomes" id="UP000887567"/>
    </source>
</evidence>
<dbReference type="KEGG" id="epa:110234769"/>
<keyword evidence="1" id="KW-0732">Signal</keyword>
<dbReference type="GeneID" id="110234769"/>
<dbReference type="CDD" id="cd01450">
    <property type="entry name" value="vWFA_subfamily_ECM"/>
    <property type="match status" value="1"/>
</dbReference>
<dbReference type="InterPro" id="IPR002035">
    <property type="entry name" value="VWF_A"/>
</dbReference>
<evidence type="ECO:0000313" key="3">
    <source>
        <dbReference type="EnsemblMetazoa" id="XP_020895818.1"/>
    </source>
</evidence>
<dbReference type="PROSITE" id="PS50234">
    <property type="entry name" value="VWFA"/>
    <property type="match status" value="1"/>
</dbReference>
<evidence type="ECO:0000256" key="1">
    <source>
        <dbReference type="SAM" id="SignalP"/>
    </source>
</evidence>
<dbReference type="InterPro" id="IPR050525">
    <property type="entry name" value="ECM_Assembly_Org"/>
</dbReference>
<keyword evidence="4" id="KW-1185">Reference proteome</keyword>
<reference evidence="3" key="1">
    <citation type="submission" date="2022-11" db="UniProtKB">
        <authorList>
            <consortium name="EnsemblMetazoa"/>
        </authorList>
    </citation>
    <scope>IDENTIFICATION</scope>
</reference>
<evidence type="ECO:0000259" key="2">
    <source>
        <dbReference type="PROSITE" id="PS50234"/>
    </source>
</evidence>
<dbReference type="RefSeq" id="XP_020895818.1">
    <property type="nucleotide sequence ID" value="XM_021040159.2"/>
</dbReference>
<dbReference type="Pfam" id="PF00092">
    <property type="entry name" value="VWA"/>
    <property type="match status" value="1"/>
</dbReference>
<dbReference type="EnsemblMetazoa" id="XM_021040159.2">
    <property type="protein sequence ID" value="XP_020895818.1"/>
    <property type="gene ID" value="LOC110234769"/>
</dbReference>
<dbReference type="Proteomes" id="UP000887567">
    <property type="component" value="Unplaced"/>
</dbReference>
<sequence length="241" mass="26730">MARLLSVLCLFSLTLVYVRAQTCKKPADVAILLDASGSIGRKRWPKVAAFTKSLVNSFGVSEEGSHFAVVMYATNTAVVVDFDDFTGAARTPENINAKIDEVDYNEWKGMTYIDRGLDTANRMVFTEENGMRPDKKKILILFTDGKQTKTRDPYTELDIAAQPLKAKGVEIHALGIGKKGKIDVDELGSMATKPEYVYTAESFDDLLPMALRIIELSCDLPRKTTSVKYNAQGNFLSHLFT</sequence>
<dbReference type="PANTHER" id="PTHR24020">
    <property type="entry name" value="COLLAGEN ALPHA"/>
    <property type="match status" value="1"/>
</dbReference>
<feature type="domain" description="VWFA" evidence="2">
    <location>
        <begin position="28"/>
        <end position="213"/>
    </location>
</feature>
<dbReference type="InterPro" id="IPR036465">
    <property type="entry name" value="vWFA_dom_sf"/>
</dbReference>
<dbReference type="AlphaFoldDB" id="A0A913WXV4"/>